<proteinExistence type="inferred from homology"/>
<evidence type="ECO:0000313" key="9">
    <source>
        <dbReference type="EMBL" id="PVI06318.1"/>
    </source>
</evidence>
<dbReference type="Proteomes" id="UP000244855">
    <property type="component" value="Unassembled WGS sequence"/>
</dbReference>
<feature type="domain" description="Protein kinase" evidence="8">
    <location>
        <begin position="284"/>
        <end position="589"/>
    </location>
</feature>
<accession>A0A2V1E6U7</accession>
<evidence type="ECO:0000256" key="1">
    <source>
        <dbReference type="ARBA" id="ARBA00010791"/>
    </source>
</evidence>
<reference evidence="9 10" key="1">
    <citation type="journal article" date="2018" name="Sci. Rep.">
        <title>Comparative genomics provides insights into the lifestyle and reveals functional heterogeneity of dark septate endophytic fungi.</title>
        <authorList>
            <person name="Knapp D.G."/>
            <person name="Nemeth J.B."/>
            <person name="Barry K."/>
            <person name="Hainaut M."/>
            <person name="Henrissat B."/>
            <person name="Johnson J."/>
            <person name="Kuo A."/>
            <person name="Lim J.H.P."/>
            <person name="Lipzen A."/>
            <person name="Nolan M."/>
            <person name="Ohm R.A."/>
            <person name="Tamas L."/>
            <person name="Grigoriev I.V."/>
            <person name="Spatafora J.W."/>
            <person name="Nagy L.G."/>
            <person name="Kovacs G.M."/>
        </authorList>
    </citation>
    <scope>NUCLEOTIDE SEQUENCE [LARGE SCALE GENOMIC DNA]</scope>
    <source>
        <strain evidence="9 10">DSE2036</strain>
    </source>
</reference>
<feature type="compositionally biased region" description="Polar residues" evidence="7">
    <location>
        <begin position="136"/>
        <end position="148"/>
    </location>
</feature>
<keyword evidence="6" id="KW-0067">ATP-binding</keyword>
<dbReference type="GO" id="GO:0035556">
    <property type="term" value="P:intracellular signal transduction"/>
    <property type="evidence" value="ECO:0007669"/>
    <property type="project" value="TreeGrafter"/>
</dbReference>
<name>A0A2V1E6U7_9PLEO</name>
<dbReference type="InterPro" id="IPR011009">
    <property type="entry name" value="Kinase-like_dom_sf"/>
</dbReference>
<dbReference type="SUPFAM" id="SSF56112">
    <property type="entry name" value="Protein kinase-like (PK-like)"/>
    <property type="match status" value="1"/>
</dbReference>
<keyword evidence="4" id="KW-0547">Nucleotide-binding</keyword>
<feature type="region of interest" description="Disordered" evidence="7">
    <location>
        <begin position="1"/>
        <end position="49"/>
    </location>
</feature>
<gene>
    <name evidence="9" type="ORF">DM02DRAFT_492603</name>
</gene>
<feature type="compositionally biased region" description="Polar residues" evidence="7">
    <location>
        <begin position="35"/>
        <end position="44"/>
    </location>
</feature>
<feature type="region of interest" description="Disordered" evidence="7">
    <location>
        <begin position="238"/>
        <end position="267"/>
    </location>
</feature>
<dbReference type="OrthoDB" id="410920at2759"/>
<dbReference type="GO" id="GO:0005737">
    <property type="term" value="C:cytoplasm"/>
    <property type="evidence" value="ECO:0007669"/>
    <property type="project" value="TreeGrafter"/>
</dbReference>
<feature type="non-terminal residue" evidence="9">
    <location>
        <position position="610"/>
    </location>
</feature>
<dbReference type="Gene3D" id="1.10.510.10">
    <property type="entry name" value="Transferase(Phosphotransferase) domain 1"/>
    <property type="match status" value="1"/>
</dbReference>
<dbReference type="PROSITE" id="PS50011">
    <property type="entry name" value="PROTEIN_KINASE_DOM"/>
    <property type="match status" value="1"/>
</dbReference>
<evidence type="ECO:0000256" key="5">
    <source>
        <dbReference type="ARBA" id="ARBA00022777"/>
    </source>
</evidence>
<dbReference type="GO" id="GO:0004674">
    <property type="term" value="F:protein serine/threonine kinase activity"/>
    <property type="evidence" value="ECO:0007669"/>
    <property type="project" value="UniProtKB-KW"/>
</dbReference>
<feature type="region of interest" description="Disordered" evidence="7">
    <location>
        <begin position="114"/>
        <end position="151"/>
    </location>
</feature>
<dbReference type="InterPro" id="IPR000719">
    <property type="entry name" value="Prot_kinase_dom"/>
</dbReference>
<feature type="non-terminal residue" evidence="9">
    <location>
        <position position="1"/>
    </location>
</feature>
<comment type="similarity">
    <text evidence="1">Belongs to the protein kinase superfamily. CAMK Ser/Thr protein kinase family. NIM1 subfamily.</text>
</comment>
<feature type="compositionally biased region" description="Acidic residues" evidence="7">
    <location>
        <begin position="256"/>
        <end position="267"/>
    </location>
</feature>
<dbReference type="PROSITE" id="PS00108">
    <property type="entry name" value="PROTEIN_KINASE_ST"/>
    <property type="match status" value="1"/>
</dbReference>
<evidence type="ECO:0000256" key="6">
    <source>
        <dbReference type="ARBA" id="ARBA00022840"/>
    </source>
</evidence>
<evidence type="ECO:0000256" key="4">
    <source>
        <dbReference type="ARBA" id="ARBA00022741"/>
    </source>
</evidence>
<evidence type="ECO:0000256" key="3">
    <source>
        <dbReference type="ARBA" id="ARBA00022679"/>
    </source>
</evidence>
<keyword evidence="3" id="KW-0808">Transferase</keyword>
<dbReference type="InterPro" id="IPR008271">
    <property type="entry name" value="Ser/Thr_kinase_AS"/>
</dbReference>
<dbReference type="PANTHER" id="PTHR24346">
    <property type="entry name" value="MAP/MICROTUBULE AFFINITY-REGULATING KINASE"/>
    <property type="match status" value="1"/>
</dbReference>
<dbReference type="AlphaFoldDB" id="A0A2V1E6U7"/>
<dbReference type="GO" id="GO:0005524">
    <property type="term" value="F:ATP binding"/>
    <property type="evidence" value="ECO:0007669"/>
    <property type="project" value="UniProtKB-KW"/>
</dbReference>
<evidence type="ECO:0000256" key="7">
    <source>
        <dbReference type="SAM" id="MobiDB-lite"/>
    </source>
</evidence>
<dbReference type="Pfam" id="PF00069">
    <property type="entry name" value="Pkinase"/>
    <property type="match status" value="1"/>
</dbReference>
<keyword evidence="2" id="KW-0723">Serine/threonine-protein kinase</keyword>
<evidence type="ECO:0000313" key="10">
    <source>
        <dbReference type="Proteomes" id="UP000244855"/>
    </source>
</evidence>
<dbReference type="FunFam" id="1.10.510.10:FF:000640">
    <property type="entry name" value="Serine/threonine-protein kinase PRR1"/>
    <property type="match status" value="1"/>
</dbReference>
<keyword evidence="10" id="KW-1185">Reference proteome</keyword>
<keyword evidence="5 9" id="KW-0418">Kinase</keyword>
<dbReference type="PANTHER" id="PTHR24346:SF82">
    <property type="entry name" value="KP78A-RELATED"/>
    <property type="match status" value="1"/>
</dbReference>
<sequence>FHVRHPSAAGLTLQTDLAQSATTTPTTSTSAAVHNGSNPSNLEGSNEHPLRHSATAPIVIHDGHLRGTLSAGSMTGSLSPASALSSPALNALADITPLPSPLVMSDSPAALWGKSQVSARPRSRGASNASRDDSLFTFNNNGTLSPSPSLKKKGYQRLKTAATQAVDASLQSQHTNNINRARNSSLSEEFKPEFVPKIGTRQRSLTQIPIHHGPVDTSPSPLLHREAYLAAQRGLVSATGPAGIPTPPASNRSVTESEEEEVPEDDKTEYITVRQGPQGNKKLWRPVRLLGQGTFSKVWLATSEKLSTQDPLDEATLDPHKLVAIKVVEHGPAGGADEERVMLSLKREVEMLRSISHPSLVHLRAFDHGDKQALLVLTYCPGGDLFDVASSSHNLLRVEFVQRIFAELVSATRYLHNQLIVHRDIKLENVLLNIPTSTVPLLKNPRSHPYPIATLTDLGLSRRIPAPPESPLLTTRCGSEDYAAPEILLGQPYDGRQTDAWALGVVLYALMEGRLPFDPPPGKAGARSRAAHRIARCDWTWTRFGDDDGEWDPEKGKEWEGARDCVEGLLKKVSRGRKSLEDIEKLDWVQQGIQVDGGLKIRIEDEEAEK</sequence>
<organism evidence="9 10">
    <name type="scientific">Periconia macrospinosa</name>
    <dbReference type="NCBI Taxonomy" id="97972"/>
    <lineage>
        <taxon>Eukaryota</taxon>
        <taxon>Fungi</taxon>
        <taxon>Dikarya</taxon>
        <taxon>Ascomycota</taxon>
        <taxon>Pezizomycotina</taxon>
        <taxon>Dothideomycetes</taxon>
        <taxon>Pleosporomycetidae</taxon>
        <taxon>Pleosporales</taxon>
        <taxon>Massarineae</taxon>
        <taxon>Periconiaceae</taxon>
        <taxon>Periconia</taxon>
    </lineage>
</organism>
<evidence type="ECO:0000259" key="8">
    <source>
        <dbReference type="PROSITE" id="PS50011"/>
    </source>
</evidence>
<dbReference type="STRING" id="97972.A0A2V1E6U7"/>
<dbReference type="SMART" id="SM00220">
    <property type="entry name" value="S_TKc"/>
    <property type="match status" value="1"/>
</dbReference>
<dbReference type="EMBL" id="KZ805309">
    <property type="protein sequence ID" value="PVI06318.1"/>
    <property type="molecule type" value="Genomic_DNA"/>
</dbReference>
<evidence type="ECO:0000256" key="2">
    <source>
        <dbReference type="ARBA" id="ARBA00022527"/>
    </source>
</evidence>
<feature type="compositionally biased region" description="Low complexity" evidence="7">
    <location>
        <begin position="20"/>
        <end position="32"/>
    </location>
</feature>
<protein>
    <submittedName>
        <fullName evidence="9">Kinase-like protein</fullName>
    </submittedName>
</protein>